<gene>
    <name evidence="2" type="ORF">HUG15_06645</name>
</gene>
<evidence type="ECO:0000313" key="3">
    <source>
        <dbReference type="Proteomes" id="UP000595823"/>
    </source>
</evidence>
<dbReference type="KEGG" id="scia:HUG15_06645"/>
<accession>A0A7T6Z1K2</accession>
<sequence length="144" mass="16282">MKQHIFLISSLVLLFLLPNELMAAELPLTLEADDWRLTVRTADTDSDRLCQPSDIDMYELKLENTSGNKKDVSMHTFRQEEGKDRDEGLVEDAADVLAANASLGARNLPISQDVEALDVLILWQEEDDAQYFKQQFMVPLQAAD</sequence>
<organism evidence="2 3">
    <name type="scientific">Salicibibacter cibarius</name>
    <dbReference type="NCBI Taxonomy" id="2743000"/>
    <lineage>
        <taxon>Bacteria</taxon>
        <taxon>Bacillati</taxon>
        <taxon>Bacillota</taxon>
        <taxon>Bacilli</taxon>
        <taxon>Bacillales</taxon>
        <taxon>Bacillaceae</taxon>
        <taxon>Salicibibacter</taxon>
    </lineage>
</organism>
<feature type="signal peptide" evidence="1">
    <location>
        <begin position="1"/>
        <end position="23"/>
    </location>
</feature>
<protein>
    <recommendedName>
        <fullName evidence="4">DUF4352 domain-containing protein</fullName>
    </recommendedName>
</protein>
<keyword evidence="3" id="KW-1185">Reference proteome</keyword>
<proteinExistence type="predicted"/>
<evidence type="ECO:0000256" key="1">
    <source>
        <dbReference type="SAM" id="SignalP"/>
    </source>
</evidence>
<dbReference type="AlphaFoldDB" id="A0A7T6Z1K2"/>
<name>A0A7T6Z1K2_9BACI</name>
<evidence type="ECO:0000313" key="2">
    <source>
        <dbReference type="EMBL" id="QQK75300.1"/>
    </source>
</evidence>
<evidence type="ECO:0008006" key="4">
    <source>
        <dbReference type="Google" id="ProtNLM"/>
    </source>
</evidence>
<dbReference type="EMBL" id="CP054705">
    <property type="protein sequence ID" value="QQK75300.1"/>
    <property type="molecule type" value="Genomic_DNA"/>
</dbReference>
<dbReference type="Proteomes" id="UP000595823">
    <property type="component" value="Chromosome"/>
</dbReference>
<keyword evidence="1" id="KW-0732">Signal</keyword>
<reference evidence="2 3" key="1">
    <citation type="submission" date="2020-06" db="EMBL/GenBank/DDBJ databases">
        <title>Genomic analysis of Salicibibacter sp. NKC5-3.</title>
        <authorList>
            <person name="Oh Y.J."/>
        </authorList>
    </citation>
    <scope>NUCLEOTIDE SEQUENCE [LARGE SCALE GENOMIC DNA]</scope>
    <source>
        <strain evidence="2 3">NKC5-3</strain>
    </source>
</reference>
<dbReference type="RefSeq" id="WP_200127951.1">
    <property type="nucleotide sequence ID" value="NZ_CP054705.1"/>
</dbReference>
<feature type="chain" id="PRO_5033031953" description="DUF4352 domain-containing protein" evidence="1">
    <location>
        <begin position="24"/>
        <end position="144"/>
    </location>
</feature>